<evidence type="ECO:0000259" key="2">
    <source>
        <dbReference type="Pfam" id="PF23218"/>
    </source>
</evidence>
<feature type="domain" description="AIR9-like A9" evidence="1">
    <location>
        <begin position="248"/>
        <end position="334"/>
    </location>
</feature>
<dbReference type="Gene3D" id="2.60.40.2700">
    <property type="match status" value="3"/>
</dbReference>
<sequence length="1261" mass="139320">LRAEEIELAKKYPAHTALCIRDGWEFCAPEFAPESTFAFLAERWKNHIPPGYILKDASVDLPFEADACHSRFVFSGDNEPDLILKYQWFIGDGAPKGFVAIDEATSEVYWPKKKDIGKFLKVECTPILDGVAYPSIFVASSYVSPGTGCPKVLDLTVNGDLVEGNIIKCQANVAWCGGIPGKGVTGWFRRKWNSGPVVITGAKDEEYKLTIDDIDSSLVLMYTPVTEDGIKGEPQYANTDFIKAAAPSVNSVNVFGNPVEGSTIRGVGKYFGGREGPSKFEWSRLNKETGDILLVCAGTIEYTLTKEDIGWQMIFSYIPMNFEGQEGITVSVVTDTVRKAPPRVSGLQILGDLREESKVTIAATVTGGTEGSSRVQWFKKISPLFQGENDLEAVSSSKIAKAFRIPLGVVGYYLIAKFTPMAPDGVSGEPEYAISKNVVENLPPSLNFLSVTGSYCEGEMLTASYGYVGGHEGKSLYSWYLCETETDTGVLIPDASEFLQYRITKDAIDKFISFQCTPIREDGIVGDTRIFFAPERVCSGTPSILALEILGEAIEGVTLFADRKYWGGDEGTSVFHWFLSDDNGITNEIEGARDSSYLLSYKDIGSMLCVSCEPIRNDGARGSTVISHLVGPILPGPPICKSIQFNGSMIEGECLSFSADYIGGEKGNCTHEWFRIKKKGFREKLTSADYWDLTLSDVGMCIELDYTPFRKDGLKGFPVTIRSSIIHPAEPKGTELIIPVCCEDQQVVPKKSYYGGHEGDGVYNWYRANKKMEMADMIAIFSSEGALAVGNDITYTPTLEDVGAYLVLCWLPTRNDGKPGEPVIAISNPVLAALPVVSNVCIKKLSSTAYVGEGKYYGGHEGPNIYSWYRETAEGTTSIINGANSTIYEVTDFDYNFQLIFGYMPVRSDSIFGELKLSEPTKTIFPELPQIELLSFLGKEVEGEILRAIETIPNNEVQKNVWNKYIKNVKYQWFFSKDGDAEEFEILHSQCSQTYKLRLEDIGRCLKCDCIVTDVFGRSSSIVSAVTVPISPGIPKIGKLEIEGRGYHTNLYAVRGLYSGGKEGKSRIQWLRSMVGSPDLISIPGEVDRMYESNVDDVGYRLVAVYTPVREDGVEGQPVSASTETISIDPDVSKEVKQNIGLGTVKFETLCHKDQSSKKAPSVGNLERRLLEVNRKRVKVVKPGSKTSFPSTEIRGTYAPPFHVELYRNDQHRFKIVVDSDTEMDLMVQTRHMRDVILLVIRGFGQKFNSTSLNSLLKIDN</sequence>
<evidence type="ECO:0000313" key="3">
    <source>
        <dbReference type="EMBL" id="KMZ63756.1"/>
    </source>
</evidence>
<evidence type="ECO:0000313" key="4">
    <source>
        <dbReference type="Proteomes" id="UP000036987"/>
    </source>
</evidence>
<feature type="non-terminal residue" evidence="3">
    <location>
        <position position="1"/>
    </location>
</feature>
<proteinExistence type="predicted"/>
<dbReference type="InterPro" id="IPR056284">
    <property type="entry name" value="AIR9-like_A9"/>
</dbReference>
<feature type="domain" description="AIR9-like A9" evidence="1">
    <location>
        <begin position="152"/>
        <end position="237"/>
    </location>
</feature>
<dbReference type="Pfam" id="PF23197">
    <property type="entry name" value="IG_AIR9"/>
    <property type="match status" value="10"/>
</dbReference>
<gene>
    <name evidence="3" type="ORF">ZOSMA_39G00270</name>
</gene>
<name>A0A0K9P3Z1_ZOSMR</name>
<dbReference type="AlphaFoldDB" id="A0A0K9P3Z1"/>
<accession>A0A0K9P3Z1</accession>
<dbReference type="STRING" id="29655.A0A0K9P3Z1"/>
<feature type="domain" description="AIR9-like A9" evidence="1">
    <location>
        <begin position="640"/>
        <end position="721"/>
    </location>
</feature>
<reference evidence="4" key="1">
    <citation type="journal article" date="2016" name="Nature">
        <title>The genome of the seagrass Zostera marina reveals angiosperm adaptation to the sea.</title>
        <authorList>
            <person name="Olsen J.L."/>
            <person name="Rouze P."/>
            <person name="Verhelst B."/>
            <person name="Lin Y.-C."/>
            <person name="Bayer T."/>
            <person name="Collen J."/>
            <person name="Dattolo E."/>
            <person name="De Paoli E."/>
            <person name="Dittami S."/>
            <person name="Maumus F."/>
            <person name="Michel G."/>
            <person name="Kersting A."/>
            <person name="Lauritano C."/>
            <person name="Lohaus R."/>
            <person name="Toepel M."/>
            <person name="Tonon T."/>
            <person name="Vanneste K."/>
            <person name="Amirebrahimi M."/>
            <person name="Brakel J."/>
            <person name="Bostroem C."/>
            <person name="Chovatia M."/>
            <person name="Grimwood J."/>
            <person name="Jenkins J.W."/>
            <person name="Jueterbock A."/>
            <person name="Mraz A."/>
            <person name="Stam W.T."/>
            <person name="Tice H."/>
            <person name="Bornberg-Bauer E."/>
            <person name="Green P.J."/>
            <person name="Pearson G.A."/>
            <person name="Procaccini G."/>
            <person name="Duarte C.M."/>
            <person name="Schmutz J."/>
            <person name="Reusch T.B.H."/>
            <person name="Van de Peer Y."/>
        </authorList>
    </citation>
    <scope>NUCLEOTIDE SEQUENCE [LARGE SCALE GENOMIC DNA]</scope>
    <source>
        <strain evidence="4">cv. Finnish</strain>
    </source>
</reference>
<dbReference type="EMBL" id="LFYR01001212">
    <property type="protein sequence ID" value="KMZ63756.1"/>
    <property type="molecule type" value="Genomic_DNA"/>
</dbReference>
<feature type="domain" description="AIR9-like A9" evidence="1">
    <location>
        <begin position="344"/>
        <end position="435"/>
    </location>
</feature>
<dbReference type="InterPro" id="IPR056287">
    <property type="entry name" value="PH_AIR9"/>
</dbReference>
<feature type="domain" description="AIR9-like A9" evidence="1">
    <location>
        <begin position="74"/>
        <end position="137"/>
    </location>
</feature>
<feature type="domain" description="AIR9-like A9" evidence="1">
    <location>
        <begin position="446"/>
        <end position="529"/>
    </location>
</feature>
<dbReference type="Pfam" id="PF23218">
    <property type="entry name" value="PH_AIR9"/>
    <property type="match status" value="1"/>
</dbReference>
<evidence type="ECO:0000259" key="1">
    <source>
        <dbReference type="Pfam" id="PF23197"/>
    </source>
</evidence>
<feature type="domain" description="AIR9 PH-like" evidence="2">
    <location>
        <begin position="1153"/>
        <end position="1248"/>
    </location>
</feature>
<protein>
    <submittedName>
        <fullName evidence="3">Uncharacterized protein</fullName>
    </submittedName>
</protein>
<feature type="domain" description="AIR9-like A9" evidence="1">
    <location>
        <begin position="850"/>
        <end position="916"/>
    </location>
</feature>
<keyword evidence="4" id="KW-1185">Reference proteome</keyword>
<feature type="domain" description="AIR9-like A9" evidence="1">
    <location>
        <begin position="1037"/>
        <end position="1122"/>
    </location>
</feature>
<dbReference type="PANTHER" id="PTHR31149:SF11">
    <property type="entry name" value="187-KDA MICROTUBULE-ASSOCIATED PROTEIN AIR9"/>
    <property type="match status" value="1"/>
</dbReference>
<feature type="domain" description="AIR9-like A9" evidence="1">
    <location>
        <begin position="545"/>
        <end position="625"/>
    </location>
</feature>
<dbReference type="PANTHER" id="PTHR31149">
    <property type="entry name" value="EXPRESSED PROTEIN"/>
    <property type="match status" value="1"/>
</dbReference>
<feature type="domain" description="AIR9-like A9" evidence="1">
    <location>
        <begin position="737"/>
        <end position="826"/>
    </location>
</feature>
<comment type="caution">
    <text evidence="3">The sequence shown here is derived from an EMBL/GenBank/DDBJ whole genome shotgun (WGS) entry which is preliminary data.</text>
</comment>
<organism evidence="3 4">
    <name type="scientific">Zostera marina</name>
    <name type="common">Eelgrass</name>
    <dbReference type="NCBI Taxonomy" id="29655"/>
    <lineage>
        <taxon>Eukaryota</taxon>
        <taxon>Viridiplantae</taxon>
        <taxon>Streptophyta</taxon>
        <taxon>Embryophyta</taxon>
        <taxon>Tracheophyta</taxon>
        <taxon>Spermatophyta</taxon>
        <taxon>Magnoliopsida</taxon>
        <taxon>Liliopsida</taxon>
        <taxon>Zosteraceae</taxon>
        <taxon>Zostera</taxon>
    </lineage>
</organism>
<dbReference type="OrthoDB" id="1904536at2759"/>
<dbReference type="Proteomes" id="UP000036987">
    <property type="component" value="Unassembled WGS sequence"/>
</dbReference>